<organism evidence="3 4">
    <name type="scientific">Glaciimonas immobilis</name>
    <dbReference type="NCBI Taxonomy" id="728004"/>
    <lineage>
        <taxon>Bacteria</taxon>
        <taxon>Pseudomonadati</taxon>
        <taxon>Pseudomonadota</taxon>
        <taxon>Betaproteobacteria</taxon>
        <taxon>Burkholderiales</taxon>
        <taxon>Oxalobacteraceae</taxon>
        <taxon>Glaciimonas</taxon>
    </lineage>
</organism>
<evidence type="ECO:0000259" key="2">
    <source>
        <dbReference type="Pfam" id="PF00144"/>
    </source>
</evidence>
<accession>A0A840RR52</accession>
<dbReference type="InterPro" id="IPR012338">
    <property type="entry name" value="Beta-lactam/transpept-like"/>
</dbReference>
<dbReference type="EMBL" id="JACHHQ010000002">
    <property type="protein sequence ID" value="MBB5199468.1"/>
    <property type="molecule type" value="Genomic_DNA"/>
</dbReference>
<gene>
    <name evidence="3" type="ORF">HNR39_001295</name>
</gene>
<dbReference type="Gene3D" id="3.40.710.10">
    <property type="entry name" value="DD-peptidase/beta-lactamase superfamily"/>
    <property type="match status" value="1"/>
</dbReference>
<dbReference type="InterPro" id="IPR050789">
    <property type="entry name" value="Diverse_Enzym_Activities"/>
</dbReference>
<comment type="caution">
    <text evidence="3">The sequence shown here is derived from an EMBL/GenBank/DDBJ whole genome shotgun (WGS) entry which is preliminary data.</text>
</comment>
<dbReference type="PANTHER" id="PTHR43283">
    <property type="entry name" value="BETA-LACTAMASE-RELATED"/>
    <property type="match status" value="1"/>
</dbReference>
<dbReference type="RefSeq" id="WP_168054918.1">
    <property type="nucleotide sequence ID" value="NZ_JAAOZT010000006.1"/>
</dbReference>
<evidence type="ECO:0000256" key="1">
    <source>
        <dbReference type="SAM" id="SignalP"/>
    </source>
</evidence>
<name>A0A840RR52_9BURK</name>
<dbReference type="Proteomes" id="UP000571084">
    <property type="component" value="Unassembled WGS sequence"/>
</dbReference>
<proteinExistence type="predicted"/>
<protein>
    <submittedName>
        <fullName evidence="3">CubicO group peptidase (Beta-lactamase class C family)</fullName>
    </submittedName>
</protein>
<evidence type="ECO:0000313" key="3">
    <source>
        <dbReference type="EMBL" id="MBB5199468.1"/>
    </source>
</evidence>
<feature type="domain" description="Beta-lactamase-related" evidence="2">
    <location>
        <begin position="51"/>
        <end position="430"/>
    </location>
</feature>
<reference evidence="3 4" key="1">
    <citation type="submission" date="2020-08" db="EMBL/GenBank/DDBJ databases">
        <title>Genomic Encyclopedia of Type Strains, Phase IV (KMG-IV): sequencing the most valuable type-strain genomes for metagenomic binning, comparative biology and taxonomic classification.</title>
        <authorList>
            <person name="Goeker M."/>
        </authorList>
    </citation>
    <scope>NUCLEOTIDE SEQUENCE [LARGE SCALE GENOMIC DNA]</scope>
    <source>
        <strain evidence="3 4">DSM 23240</strain>
    </source>
</reference>
<keyword evidence="4" id="KW-1185">Reference proteome</keyword>
<dbReference type="Pfam" id="PF00144">
    <property type="entry name" value="Beta-lactamase"/>
    <property type="match status" value="1"/>
</dbReference>
<feature type="signal peptide" evidence="1">
    <location>
        <begin position="1"/>
        <end position="27"/>
    </location>
</feature>
<dbReference type="PANTHER" id="PTHR43283:SF3">
    <property type="entry name" value="BETA-LACTAMASE FAMILY PROTEIN (AFU_ORTHOLOGUE AFUA_5G07500)"/>
    <property type="match status" value="1"/>
</dbReference>
<feature type="chain" id="PRO_5033047767" evidence="1">
    <location>
        <begin position="28"/>
        <end position="440"/>
    </location>
</feature>
<sequence length="440" mass="47055">MRQLSIKNAIQFVFVLLFAANTVTVQAQGLPVVVPETVGLSSAKLQKLKLTLQHEVDQGKFPGVVVMIARNGKLAYSEAIGYQDKAAGTPLKKDAIFRIYSMTKPLASVGAMMLVEDGKIQLTDPISKFLPEFTKMGVSVAQTDAAGVTTYTIVPANRAITVQDLLRHTSGIAYAELTRNPIIKAAYIDAGVYEEKGTDYDHRKVTPQQEVTGIAKAPLSTQPGSTWEYSMSVDILGRVVEAASGKMLDVYLKERLFSPLKMVDTGFQVPQKDIGRMAQPLSIDPATGAPNKLLDLTIVPSNASGGAGGVSTASDYLRFAVMMLQGGELNGQRILSPTTVSLMSSDHLGSKVVSSPGPGELLMGVPGYTFGLGFMVRQGAGMAGVPGSEGEYMWAGAAGTFFWIDPKQNLAVVTMMQSPGPSRPGYRRLIKQLVYAAINK</sequence>
<dbReference type="AlphaFoldDB" id="A0A840RR52"/>
<dbReference type="InterPro" id="IPR001466">
    <property type="entry name" value="Beta-lactam-related"/>
</dbReference>
<dbReference type="SUPFAM" id="SSF56601">
    <property type="entry name" value="beta-lactamase/transpeptidase-like"/>
    <property type="match status" value="1"/>
</dbReference>
<evidence type="ECO:0000313" key="4">
    <source>
        <dbReference type="Proteomes" id="UP000571084"/>
    </source>
</evidence>
<keyword evidence="1" id="KW-0732">Signal</keyword>